<evidence type="ECO:0000313" key="14">
    <source>
        <dbReference type="Proteomes" id="UP000236214"/>
    </source>
</evidence>
<feature type="binding site" evidence="9">
    <location>
        <position position="195"/>
    </location>
    <ligand>
        <name>Mn(2+)</name>
        <dbReference type="ChEBI" id="CHEBI:29035"/>
    </ligand>
</feature>
<dbReference type="PRINTS" id="PR00732">
    <property type="entry name" value="GLHYDRLASE4"/>
</dbReference>
<gene>
    <name evidence="13" type="ORF">TEHN7118_1803</name>
</gene>
<accession>A0A2H6CVJ3</accession>
<protein>
    <submittedName>
        <fullName evidence="13">Putative 6-phospho-alpha-glucosidase</fullName>
    </submittedName>
</protein>
<dbReference type="PANTHER" id="PTHR32092">
    <property type="entry name" value="6-PHOSPHO-BETA-GLUCOSIDASE-RELATED"/>
    <property type="match status" value="1"/>
</dbReference>
<dbReference type="AlphaFoldDB" id="A0A2H6CVJ3"/>
<name>A0A2H6CVJ3_TETHA</name>
<dbReference type="GO" id="GO:0005975">
    <property type="term" value="P:carbohydrate metabolic process"/>
    <property type="evidence" value="ECO:0007669"/>
    <property type="project" value="InterPro"/>
</dbReference>
<feature type="active site" description="Proton donor" evidence="7">
    <location>
        <position position="196"/>
    </location>
</feature>
<comment type="cofactor">
    <cofactor evidence="11">
        <name>NAD(+)</name>
        <dbReference type="ChEBI" id="CHEBI:57540"/>
    </cofactor>
    <text evidence="11">Binds 1 NAD(+) per subunit.</text>
</comment>
<reference evidence="13 14" key="1">
    <citation type="submission" date="2016-05" db="EMBL/GenBank/DDBJ databases">
        <title>Whole genome sequencing of Tetragenococcus halophilus subsp. halophilus NISL 7118.</title>
        <authorList>
            <person name="Shiwa Y."/>
            <person name="Nishimura I."/>
            <person name="Yoshikawa H."/>
            <person name="Koyama Y."/>
            <person name="Oguma T."/>
        </authorList>
    </citation>
    <scope>NUCLEOTIDE SEQUENCE [LARGE SCALE GENOMIC DNA]</scope>
    <source>
        <strain evidence="13 14">NISL 7118</strain>
    </source>
</reference>
<evidence type="ECO:0000256" key="11">
    <source>
        <dbReference type="RuleBase" id="RU361152"/>
    </source>
</evidence>
<evidence type="ECO:0000313" key="13">
    <source>
        <dbReference type="EMBL" id="GBD68997.1"/>
    </source>
</evidence>
<keyword evidence="14" id="KW-1185">Reference proteome</keyword>
<keyword evidence="4 11" id="KW-0520">NAD</keyword>
<organism evidence="13 14">
    <name type="scientific">Tetragenococcus halophilus subsp. halophilus</name>
    <dbReference type="NCBI Taxonomy" id="1513897"/>
    <lineage>
        <taxon>Bacteria</taxon>
        <taxon>Bacillati</taxon>
        <taxon>Bacillota</taxon>
        <taxon>Bacilli</taxon>
        <taxon>Lactobacillales</taxon>
        <taxon>Enterococcaceae</taxon>
        <taxon>Tetragenococcus</taxon>
    </lineage>
</organism>
<keyword evidence="5 9" id="KW-0464">Manganese</keyword>
<keyword evidence="2 9" id="KW-0479">Metal-binding</keyword>
<keyword evidence="9" id="KW-0408">Iron</keyword>
<dbReference type="PANTHER" id="PTHR32092:SF14">
    <property type="entry name" value="MALTOSE-6'-PHOSPHATE GLUCOSIDASE"/>
    <property type="match status" value="1"/>
</dbReference>
<evidence type="ECO:0000256" key="8">
    <source>
        <dbReference type="PIRSR" id="PIRSR601088-2"/>
    </source>
</evidence>
<dbReference type="SUPFAM" id="SSF51735">
    <property type="entry name" value="NAD(P)-binding Rossmann-fold domains"/>
    <property type="match status" value="1"/>
</dbReference>
<feature type="binding site" evidence="8">
    <location>
        <position position="119"/>
    </location>
    <ligand>
        <name>substrate</name>
    </ligand>
</feature>
<evidence type="ECO:0000259" key="12">
    <source>
        <dbReference type="Pfam" id="PF11975"/>
    </source>
</evidence>
<dbReference type="Pfam" id="PF02056">
    <property type="entry name" value="Glyco_hydro_4"/>
    <property type="match status" value="1"/>
</dbReference>
<feature type="domain" description="Glycosyl hydrolase family 4 C-terminal" evidence="12">
    <location>
        <begin position="220"/>
        <end position="441"/>
    </location>
</feature>
<comment type="similarity">
    <text evidence="1 11">Belongs to the glycosyl hydrolase 4 family.</text>
</comment>
<evidence type="ECO:0000256" key="6">
    <source>
        <dbReference type="ARBA" id="ARBA00023295"/>
    </source>
</evidence>
<sequence>MIGVFSFLLYYKVESKGKDGEFMKTNHLNVVIAGGGSTYTPGIVQAMISSRERFPFSSLTLYDIDEARNDDMFEIIRYMLKKEALSNEVDLYQTTDAQEAFTGADFIFSQLRVGGMKMRELDEKIPMKYGLVGQETCGLGGFSYGLRSIKGLLEIVSYVDHYASDAWLLNYTNPETLVSEAVRRAFPDVKMLNACDMTISIEETIATNYGYDRKNWIPMYYGLNHFGWYTSIYDKSVDRDVLPEILERLENERLHVADFNAGDDTWQEAWDMMRLMTKNFPGYLPNNYLEYYLYPNRTVEHTDPNYTRANIVMDGREKQTKEMARKVREQEKGEILDFNFGEHGNYIMDMAASILNDNHDRFMLIVPNKGAIPNLRDDAMVEVPAYVGRTGAEPISLRFAINDFHKGLMEAQNAAEKLLVDAYFEHSYQKALQAFTLNQTVYSADPAKQILDDFIKANGDYWPELN</sequence>
<feature type="binding site" evidence="8">
    <location>
        <position position="173"/>
    </location>
    <ligand>
        <name>substrate</name>
    </ligand>
</feature>
<evidence type="ECO:0000256" key="2">
    <source>
        <dbReference type="ARBA" id="ARBA00022723"/>
    </source>
</evidence>
<dbReference type="Proteomes" id="UP000236214">
    <property type="component" value="Unassembled WGS sequence"/>
</dbReference>
<comment type="caution">
    <text evidence="13">The sequence shown here is derived from an EMBL/GenBank/DDBJ whole genome shotgun (WGS) entry which is preliminary data.</text>
</comment>
<evidence type="ECO:0000256" key="1">
    <source>
        <dbReference type="ARBA" id="ARBA00010141"/>
    </source>
</evidence>
<dbReference type="Pfam" id="PF11975">
    <property type="entry name" value="Glyco_hydro_4C"/>
    <property type="match status" value="1"/>
</dbReference>
<feature type="active site" description="Proton acceptor" evidence="7">
    <location>
        <position position="288"/>
    </location>
</feature>
<keyword evidence="9" id="KW-0533">Nickel</keyword>
<evidence type="ECO:0000256" key="10">
    <source>
        <dbReference type="PIRSR" id="PIRSR601088-4"/>
    </source>
</evidence>
<proteinExistence type="inferred from homology"/>
<keyword evidence="9" id="KW-0170">Cobalt</keyword>
<dbReference type="Gene3D" id="3.40.50.720">
    <property type="entry name" value="NAD(P)-binding Rossmann-like Domain"/>
    <property type="match status" value="1"/>
</dbReference>
<evidence type="ECO:0000256" key="7">
    <source>
        <dbReference type="PIRSR" id="PIRSR601088-1"/>
    </source>
</evidence>
<feature type="binding site" evidence="8">
    <location>
        <position position="308"/>
    </location>
    <ligand>
        <name>substrate</name>
    </ligand>
</feature>
<dbReference type="SUPFAM" id="SSF56327">
    <property type="entry name" value="LDH C-terminal domain-like"/>
    <property type="match status" value="1"/>
</dbReference>
<dbReference type="Gene3D" id="3.90.110.10">
    <property type="entry name" value="Lactate dehydrogenase/glycoside hydrolase, family 4, C-terminal"/>
    <property type="match status" value="1"/>
</dbReference>
<dbReference type="EMBL" id="BDEC01000088">
    <property type="protein sequence ID" value="GBD68997.1"/>
    <property type="molecule type" value="Genomic_DNA"/>
</dbReference>
<feature type="site" description="Increases basicity of active site Tyr" evidence="10">
    <location>
        <position position="135"/>
    </location>
</feature>
<evidence type="ECO:0000256" key="9">
    <source>
        <dbReference type="PIRSR" id="PIRSR601088-3"/>
    </source>
</evidence>
<evidence type="ECO:0000256" key="3">
    <source>
        <dbReference type="ARBA" id="ARBA00022801"/>
    </source>
</evidence>
<dbReference type="InterPro" id="IPR022616">
    <property type="entry name" value="Glyco_hydro_4_C"/>
</dbReference>
<evidence type="ECO:0000256" key="5">
    <source>
        <dbReference type="ARBA" id="ARBA00023211"/>
    </source>
</evidence>
<dbReference type="InterPro" id="IPR036291">
    <property type="entry name" value="NAD(P)-bd_dom_sf"/>
</dbReference>
<dbReference type="GO" id="GO:0046872">
    <property type="term" value="F:metal ion binding"/>
    <property type="evidence" value="ECO:0007669"/>
    <property type="project" value="UniProtKB-KW"/>
</dbReference>
<keyword evidence="3 11" id="KW-0378">Hydrolase</keyword>
<evidence type="ECO:0000256" key="4">
    <source>
        <dbReference type="ARBA" id="ARBA00023027"/>
    </source>
</evidence>
<feature type="binding site" evidence="9">
    <location>
        <position position="225"/>
    </location>
    <ligand>
        <name>Mn(2+)</name>
        <dbReference type="ChEBI" id="CHEBI:29035"/>
    </ligand>
</feature>
<keyword evidence="6 11" id="KW-0326">Glycosidase</keyword>
<dbReference type="GO" id="GO:0016616">
    <property type="term" value="F:oxidoreductase activity, acting on the CH-OH group of donors, NAD or NADP as acceptor"/>
    <property type="evidence" value="ECO:0007669"/>
    <property type="project" value="InterPro"/>
</dbReference>
<dbReference type="GO" id="GO:0004553">
    <property type="term" value="F:hydrolase activity, hydrolyzing O-glycosyl compounds"/>
    <property type="evidence" value="ECO:0007669"/>
    <property type="project" value="InterPro"/>
</dbReference>
<dbReference type="InterPro" id="IPR015955">
    <property type="entry name" value="Lactate_DH/Glyco_Ohase_4_C"/>
</dbReference>
<dbReference type="InterPro" id="IPR001088">
    <property type="entry name" value="Glyco_hydro_4"/>
</dbReference>